<gene>
    <name evidence="3" type="ORF">MKW98_005349</name>
</gene>
<feature type="signal peptide" evidence="2">
    <location>
        <begin position="1"/>
        <end position="28"/>
    </location>
</feature>
<evidence type="ECO:0000313" key="3">
    <source>
        <dbReference type="EMBL" id="KAI3837016.1"/>
    </source>
</evidence>
<feature type="region of interest" description="Disordered" evidence="1">
    <location>
        <begin position="89"/>
        <end position="120"/>
    </location>
</feature>
<evidence type="ECO:0000256" key="1">
    <source>
        <dbReference type="SAM" id="MobiDB-lite"/>
    </source>
</evidence>
<name>A0AAD4RX63_9MAGN</name>
<dbReference type="EMBL" id="JAJJMB010017633">
    <property type="protein sequence ID" value="KAI3837016.1"/>
    <property type="molecule type" value="Genomic_DNA"/>
</dbReference>
<dbReference type="AlphaFoldDB" id="A0AAD4RX63"/>
<organism evidence="3 4">
    <name type="scientific">Papaver atlanticum</name>
    <dbReference type="NCBI Taxonomy" id="357466"/>
    <lineage>
        <taxon>Eukaryota</taxon>
        <taxon>Viridiplantae</taxon>
        <taxon>Streptophyta</taxon>
        <taxon>Embryophyta</taxon>
        <taxon>Tracheophyta</taxon>
        <taxon>Spermatophyta</taxon>
        <taxon>Magnoliopsida</taxon>
        <taxon>Ranunculales</taxon>
        <taxon>Papaveraceae</taxon>
        <taxon>Papaveroideae</taxon>
        <taxon>Papaver</taxon>
    </lineage>
</organism>
<evidence type="ECO:0000313" key="4">
    <source>
        <dbReference type="Proteomes" id="UP001202328"/>
    </source>
</evidence>
<comment type="caution">
    <text evidence="3">The sequence shown here is derived from an EMBL/GenBank/DDBJ whole genome shotgun (WGS) entry which is preliminary data.</text>
</comment>
<proteinExistence type="predicted"/>
<keyword evidence="4" id="KW-1185">Reference proteome</keyword>
<reference evidence="3" key="1">
    <citation type="submission" date="2022-04" db="EMBL/GenBank/DDBJ databases">
        <title>A functionally conserved STORR gene fusion in Papaver species that diverged 16.8 million years ago.</title>
        <authorList>
            <person name="Catania T."/>
        </authorList>
    </citation>
    <scope>NUCLEOTIDE SEQUENCE</scope>
    <source>
        <strain evidence="3">S-188037</strain>
    </source>
</reference>
<feature type="chain" id="PRO_5042208701" evidence="2">
    <location>
        <begin position="29"/>
        <end position="152"/>
    </location>
</feature>
<keyword evidence="2" id="KW-0732">Signal</keyword>
<evidence type="ECO:0000256" key="2">
    <source>
        <dbReference type="SAM" id="SignalP"/>
    </source>
</evidence>
<sequence length="152" mass="16205">MAKPNFVLGFLLYMLVILICFISHTANADMKCKSGEKYVTFEVVACLGCDTLCLGPCPAGSSVTDTNCDLIRLFKLPRCECCCKALPRPPPPPPSPSPPSPSPPPPSPPPPSPPPPPPPTPCTEVCPTEIEFQLCPGKPPCKYVPASKIMTM</sequence>
<dbReference type="Proteomes" id="UP001202328">
    <property type="component" value="Unassembled WGS sequence"/>
</dbReference>
<protein>
    <submittedName>
        <fullName evidence="3">Uncharacterized protein</fullName>
    </submittedName>
</protein>
<accession>A0AAD4RX63</accession>